<sequence length="83" mass="9442">EITGENTLWKVMRAAYDTMNRTHPNATTNCWLCYDIKPPFYEAIGVKSSYNMNMESSPSHCQWNERKKGITMQYVTGVGACIG</sequence>
<protein>
    <submittedName>
        <fullName evidence="1">ENV1 protein</fullName>
    </submittedName>
</protein>
<evidence type="ECO:0000313" key="1">
    <source>
        <dbReference type="EMBL" id="NXA16402.1"/>
    </source>
</evidence>
<reference evidence="1 2" key="1">
    <citation type="submission" date="2019-09" db="EMBL/GenBank/DDBJ databases">
        <title>Bird 10,000 Genomes (B10K) Project - Family phase.</title>
        <authorList>
            <person name="Zhang G."/>
        </authorList>
    </citation>
    <scope>NUCLEOTIDE SEQUENCE [LARGE SCALE GENOMIC DNA]</scope>
    <source>
        <strain evidence="1">B10K-DU-030-41</strain>
        <tissue evidence="1">Muscle</tissue>
    </source>
</reference>
<dbReference type="Proteomes" id="UP000589485">
    <property type="component" value="Unassembled WGS sequence"/>
</dbReference>
<dbReference type="EMBL" id="VZSY01004625">
    <property type="protein sequence ID" value="NXA16402.1"/>
    <property type="molecule type" value="Genomic_DNA"/>
</dbReference>
<feature type="non-terminal residue" evidence="1">
    <location>
        <position position="1"/>
    </location>
</feature>
<proteinExistence type="predicted"/>
<feature type="non-terminal residue" evidence="1">
    <location>
        <position position="83"/>
    </location>
</feature>
<name>A0A7K7TKN1_9TYRA</name>
<gene>
    <name evidence="1" type="primary">Env1_3</name>
    <name evidence="1" type="ORF">SAPAEN_R15177</name>
</gene>
<accession>A0A7K7TKN1</accession>
<keyword evidence="2" id="KW-1185">Reference proteome</keyword>
<dbReference type="OrthoDB" id="9306952at2759"/>
<dbReference type="InterPro" id="IPR018154">
    <property type="entry name" value="TLV/ENV_coat_polyprotein"/>
</dbReference>
<dbReference type="Pfam" id="PF00429">
    <property type="entry name" value="TLV_coat"/>
    <property type="match status" value="1"/>
</dbReference>
<evidence type="ECO:0000313" key="2">
    <source>
        <dbReference type="Proteomes" id="UP000589485"/>
    </source>
</evidence>
<comment type="caution">
    <text evidence="1">The sequence shown here is derived from an EMBL/GenBank/DDBJ whole genome shotgun (WGS) entry which is preliminary data.</text>
</comment>
<organism evidence="1 2">
    <name type="scientific">Sapayoa aenigma</name>
    <name type="common">broad-billed sapayoa</name>
    <dbReference type="NCBI Taxonomy" id="239371"/>
    <lineage>
        <taxon>Eukaryota</taxon>
        <taxon>Metazoa</taxon>
        <taxon>Chordata</taxon>
        <taxon>Craniata</taxon>
        <taxon>Vertebrata</taxon>
        <taxon>Euteleostomi</taxon>
        <taxon>Archelosauria</taxon>
        <taxon>Archosauria</taxon>
        <taxon>Dinosauria</taxon>
        <taxon>Saurischia</taxon>
        <taxon>Theropoda</taxon>
        <taxon>Coelurosauria</taxon>
        <taxon>Aves</taxon>
        <taxon>Neognathae</taxon>
        <taxon>Neoaves</taxon>
        <taxon>Telluraves</taxon>
        <taxon>Australaves</taxon>
        <taxon>Passeriformes</taxon>
        <taxon>Tyrannidae</taxon>
        <taxon>Sapayoa</taxon>
    </lineage>
</organism>
<dbReference type="AlphaFoldDB" id="A0A7K7TKN1"/>